<feature type="domain" description="FANCI solenoid 4" evidence="4">
    <location>
        <begin position="1084"/>
        <end position="1316"/>
    </location>
</feature>
<dbReference type="PANTHER" id="PTHR21818:SF0">
    <property type="entry name" value="FANCONI ANEMIA GROUP I PROTEIN"/>
    <property type="match status" value="1"/>
</dbReference>
<dbReference type="Pfam" id="PF14678">
    <property type="entry name" value="FANCI_S4"/>
    <property type="match status" value="1"/>
</dbReference>
<accession>A0A0K9PIQ6</accession>
<feature type="compositionally biased region" description="Basic and acidic residues" evidence="1">
    <location>
        <begin position="1322"/>
        <end position="1342"/>
    </location>
</feature>
<feature type="compositionally biased region" description="Polar residues" evidence="1">
    <location>
        <begin position="1401"/>
        <end position="1411"/>
    </location>
</feature>
<dbReference type="InterPro" id="IPR029312">
    <property type="entry name" value="FANCI_HD2"/>
</dbReference>
<dbReference type="Proteomes" id="UP000036987">
    <property type="component" value="Unassembled WGS sequence"/>
</dbReference>
<dbReference type="Pfam" id="PF14680">
    <property type="entry name" value="FANCI_HD2"/>
    <property type="match status" value="1"/>
</dbReference>
<evidence type="ECO:0000259" key="2">
    <source>
        <dbReference type="Pfam" id="PF14675"/>
    </source>
</evidence>
<proteinExistence type="predicted"/>
<dbReference type="InterPro" id="IPR029315">
    <property type="entry name" value="FANCI_S2"/>
</dbReference>
<dbReference type="InterPro" id="IPR029308">
    <property type="entry name" value="FANCI_S1"/>
</dbReference>
<dbReference type="InterPro" id="IPR029310">
    <property type="entry name" value="FANCI_HD1"/>
</dbReference>
<evidence type="ECO:0000259" key="5">
    <source>
        <dbReference type="Pfam" id="PF14679"/>
    </source>
</evidence>
<evidence type="ECO:0000256" key="1">
    <source>
        <dbReference type="SAM" id="MobiDB-lite"/>
    </source>
</evidence>
<reference evidence="8" key="1">
    <citation type="journal article" date="2016" name="Nature">
        <title>The genome of the seagrass Zostera marina reveals angiosperm adaptation to the sea.</title>
        <authorList>
            <person name="Olsen J.L."/>
            <person name="Rouze P."/>
            <person name="Verhelst B."/>
            <person name="Lin Y.-C."/>
            <person name="Bayer T."/>
            <person name="Collen J."/>
            <person name="Dattolo E."/>
            <person name="De Paoli E."/>
            <person name="Dittami S."/>
            <person name="Maumus F."/>
            <person name="Michel G."/>
            <person name="Kersting A."/>
            <person name="Lauritano C."/>
            <person name="Lohaus R."/>
            <person name="Toepel M."/>
            <person name="Tonon T."/>
            <person name="Vanneste K."/>
            <person name="Amirebrahimi M."/>
            <person name="Brakel J."/>
            <person name="Bostroem C."/>
            <person name="Chovatia M."/>
            <person name="Grimwood J."/>
            <person name="Jenkins J.W."/>
            <person name="Jueterbock A."/>
            <person name="Mraz A."/>
            <person name="Stam W.T."/>
            <person name="Tice H."/>
            <person name="Bornberg-Bauer E."/>
            <person name="Green P.J."/>
            <person name="Pearson G.A."/>
            <person name="Procaccini G."/>
            <person name="Duarte C.M."/>
            <person name="Schmutz J."/>
            <person name="Reusch T.B.H."/>
            <person name="Van de Peer Y."/>
        </authorList>
    </citation>
    <scope>NUCLEOTIDE SEQUENCE [LARGE SCALE GENOMIC DNA]</scope>
    <source>
        <strain evidence="8">cv. Finnish</strain>
    </source>
</reference>
<dbReference type="OMA" id="QSMRMMN"/>
<dbReference type="OrthoDB" id="195089at2759"/>
<feature type="domain" description="FANCI solenoid 1" evidence="2">
    <location>
        <begin position="81"/>
        <end position="240"/>
    </location>
</feature>
<dbReference type="InterPro" id="IPR026171">
    <property type="entry name" value="FANCI"/>
</dbReference>
<feature type="domain" description="FANCI helical" evidence="5">
    <location>
        <begin position="276"/>
        <end position="351"/>
    </location>
</feature>
<dbReference type="PANTHER" id="PTHR21818">
    <property type="entry name" value="BC025462 PROTEIN"/>
    <property type="match status" value="1"/>
</dbReference>
<evidence type="ECO:0000259" key="6">
    <source>
        <dbReference type="Pfam" id="PF14680"/>
    </source>
</evidence>
<dbReference type="Pfam" id="PF14675">
    <property type="entry name" value="FANCI_S1"/>
    <property type="match status" value="1"/>
</dbReference>
<comment type="caution">
    <text evidence="7">The sequence shown here is derived from an EMBL/GenBank/DDBJ whole genome shotgun (WGS) entry which is preliminary data.</text>
</comment>
<protein>
    <submittedName>
        <fullName evidence="7">Fanconi anemia group I protein</fullName>
    </submittedName>
</protein>
<dbReference type="STRING" id="29655.A0A0K9PIQ6"/>
<feature type="compositionally biased region" description="Basic and acidic residues" evidence="1">
    <location>
        <begin position="1351"/>
        <end position="1370"/>
    </location>
</feature>
<organism evidence="7 8">
    <name type="scientific">Zostera marina</name>
    <name type="common">Eelgrass</name>
    <dbReference type="NCBI Taxonomy" id="29655"/>
    <lineage>
        <taxon>Eukaryota</taxon>
        <taxon>Viridiplantae</taxon>
        <taxon>Streptophyta</taxon>
        <taxon>Embryophyta</taxon>
        <taxon>Tracheophyta</taxon>
        <taxon>Spermatophyta</taxon>
        <taxon>Magnoliopsida</taxon>
        <taxon>Liliopsida</taxon>
        <taxon>Zosteraceae</taxon>
        <taxon>Zostera</taxon>
    </lineage>
</organism>
<evidence type="ECO:0000313" key="8">
    <source>
        <dbReference type="Proteomes" id="UP000036987"/>
    </source>
</evidence>
<keyword evidence="8" id="KW-1185">Reference proteome</keyword>
<dbReference type="InterPro" id="IPR029314">
    <property type="entry name" value="FANCI_S4"/>
</dbReference>
<feature type="region of interest" description="Disordered" evidence="1">
    <location>
        <begin position="1322"/>
        <end position="1411"/>
    </location>
</feature>
<evidence type="ECO:0000259" key="4">
    <source>
        <dbReference type="Pfam" id="PF14678"/>
    </source>
</evidence>
<dbReference type="Pfam" id="PF14676">
    <property type="entry name" value="FANCI_S2"/>
    <property type="match status" value="1"/>
</dbReference>
<feature type="domain" description="FANCI helical" evidence="6">
    <location>
        <begin position="541"/>
        <end position="775"/>
    </location>
</feature>
<dbReference type="Pfam" id="PF14679">
    <property type="entry name" value="FANCI_HD1"/>
    <property type="match status" value="1"/>
</dbReference>
<sequence length="1411" mass="159285">MSAASSHPTKRSSPPPLTAFDVILLAESLTSTLPSHTPYTTLLSHLHSLSPTISVTKYLTSLLTLISRTSPSPSLSSFLSSLLLSFIRLTHSREIPVDATNANVFHLFSLRLHTLSKPELVSILDLLVSTIPDIIDSDDALPLDLLPRCLDLAQDSVGVAIDSLLLVEWSKAGVVKMASLLKEFPVSARDRIPEFLGKLFGGMSKVDIQDLPSLAYQLLVLAAKVFCRRQVMEGMMDFFGDGLIKGTPGIVRQVEGTVLMHVNFSVKQDPSLVPVVIAIIRSDPGMLNHFSILIVLSIARIRRFNETAIGLLKSVVVTSYDNYKVARGCKWFSDSLKEECLKIVKCVEKALMRVVNESNYGREQIVSSVIQLGFVLLENIDGEKSRNEMFNDSEGLMGIEELSIQVLKTMFEVHGIARVEIIKQLEIRILSLKPQQSLAVIKLLGILVEHYPYPMLEHVARLKELLDYFTFLHDRAALAVITSMLPLTKFSHDLQDYIILVLRKAIFRKEDTIRLAAANAIIDLILMETKSKNIGANSFKDSSSQASCSQQAGLCYRMEFSLFQELTGLLRRCLSHEATVRETIYHGLVKLVIVDPSIAGDVFYFLWPHFLKFYREGVEFPICIDSCIKLANDKVCIEEPLDCFFSCASWILLLQSHSKKANFQSEFSWENLRFSLSQDNEEIKMPSAKPFSNAFLSIRKALKNTSLEDMLRQSPDPSSNSLNREKSNYYKFILSKIIEVFINMVTVDLEKAPESEKDEIKGEIMNLVSLYESLDIEKCMNHQRNCSTKGSLRNRENQDTQIDCHASLSKLSQERRPFLATSSISYLLNIALEIYSATFPFAGADSQNQNKSPVKTFDNCLKLISFTLMACHHQIIFFSTVGNDDLFKSFTNGDIKSIARPLLQLIWILRSGFKLEKNQNIKESKGKKISGSNGKQLLLALTCMNELFVAYSNSVYFADLIQSLVTLRSSGMDLKTKDIAFESIEVEHGLCANMQGDDKTNFFLEKTVRPLYLELLEYSLFEECEILSDMMLTVANKLGGSLKDSHGIWAESVCRRINLKKIKTARKILGLIVLLRSPPNDLLIAHTMAEELLKVMCSVEDVPIEKSEIYPIVNHLTANGISSELLQLIDSVLTELNWALSKMKLISVGNHEISITEKVNKYRNPSFGILFDEAFCSRSQSVVNILSYFAKMKLIDSQVDQFLKLNIKFYKILSQMAKSRIALMGGKEFFQKLIEGTCIKLTAPLYTFVAMIQEKQQTNGQGRSAVNRIKMENRRIPDLIFQIEECEKFLIRLSKLSKVNLLRHAKLSTARDFKIKGFNKKTRQDDKAIEEHGEEDRIEESCKNGSLSPQKDYEVEIGDREDNSGEKDVPECNDDIVPAVEDSESEREEHSRYIRRKRAKTSNIVQDSDED</sequence>
<feature type="domain" description="FANCI solenoid 2" evidence="3">
    <location>
        <begin position="365"/>
        <end position="522"/>
    </location>
</feature>
<dbReference type="GO" id="GO:0070182">
    <property type="term" value="F:DNA polymerase binding"/>
    <property type="evidence" value="ECO:0000318"/>
    <property type="project" value="GO_Central"/>
</dbReference>
<name>A0A0K9PIQ6_ZOSMR</name>
<evidence type="ECO:0000313" key="7">
    <source>
        <dbReference type="EMBL" id="KMZ68841.1"/>
    </source>
</evidence>
<gene>
    <name evidence="7" type="ORF">ZOSMA_22G01360</name>
</gene>
<evidence type="ECO:0000259" key="3">
    <source>
        <dbReference type="Pfam" id="PF14676"/>
    </source>
</evidence>
<dbReference type="GO" id="GO:0006281">
    <property type="term" value="P:DNA repair"/>
    <property type="evidence" value="ECO:0007669"/>
    <property type="project" value="InterPro"/>
</dbReference>
<dbReference type="EMBL" id="LFYR01000811">
    <property type="protein sequence ID" value="KMZ68841.1"/>
    <property type="molecule type" value="Genomic_DNA"/>
</dbReference>